<dbReference type="AlphaFoldDB" id="A0A9R1UD45"/>
<evidence type="ECO:0000313" key="2">
    <source>
        <dbReference type="Proteomes" id="UP000235145"/>
    </source>
</evidence>
<reference evidence="1 2" key="1">
    <citation type="journal article" date="2017" name="Nat. Commun.">
        <title>Genome assembly with in vitro proximity ligation data and whole-genome triplication in lettuce.</title>
        <authorList>
            <person name="Reyes-Chin-Wo S."/>
            <person name="Wang Z."/>
            <person name="Yang X."/>
            <person name="Kozik A."/>
            <person name="Arikit S."/>
            <person name="Song C."/>
            <person name="Xia L."/>
            <person name="Froenicke L."/>
            <person name="Lavelle D.O."/>
            <person name="Truco M.J."/>
            <person name="Xia R."/>
            <person name="Zhu S."/>
            <person name="Xu C."/>
            <person name="Xu H."/>
            <person name="Xu X."/>
            <person name="Cox K."/>
            <person name="Korf I."/>
            <person name="Meyers B.C."/>
            <person name="Michelmore R.W."/>
        </authorList>
    </citation>
    <scope>NUCLEOTIDE SEQUENCE [LARGE SCALE GENOMIC DNA]</scope>
    <source>
        <strain evidence="2">cv. Salinas</strain>
        <tissue evidence="1">Seedlings</tissue>
    </source>
</reference>
<gene>
    <name evidence="1" type="ORF">LSAT_V11C900460350</name>
</gene>
<name>A0A9R1UD45_LACSA</name>
<organism evidence="1 2">
    <name type="scientific">Lactuca sativa</name>
    <name type="common">Garden lettuce</name>
    <dbReference type="NCBI Taxonomy" id="4236"/>
    <lineage>
        <taxon>Eukaryota</taxon>
        <taxon>Viridiplantae</taxon>
        <taxon>Streptophyta</taxon>
        <taxon>Embryophyta</taxon>
        <taxon>Tracheophyta</taxon>
        <taxon>Spermatophyta</taxon>
        <taxon>Magnoliopsida</taxon>
        <taxon>eudicotyledons</taxon>
        <taxon>Gunneridae</taxon>
        <taxon>Pentapetalae</taxon>
        <taxon>asterids</taxon>
        <taxon>campanulids</taxon>
        <taxon>Asterales</taxon>
        <taxon>Asteraceae</taxon>
        <taxon>Cichorioideae</taxon>
        <taxon>Cichorieae</taxon>
        <taxon>Lactucinae</taxon>
        <taxon>Lactuca</taxon>
    </lineage>
</organism>
<sequence length="154" mass="18041">MGRVVFILNSEIPHCTNFKVYFGPKPGLVPETGPDRTEPEPDTSKNGPGLCWFKRWCGQIWESYHHLHLHLHSMYPYRNKLGIWDKQGRWQVVKSQSLSNCNTSNDFLNIDRKLLLEMIRCDLIRSTVLNIRISIYLLMFNEDFEVSQTGGEWL</sequence>
<accession>A0A9R1UD45</accession>
<protein>
    <submittedName>
        <fullName evidence="1">Uncharacterized protein</fullName>
    </submittedName>
</protein>
<comment type="caution">
    <text evidence="1">The sequence shown here is derived from an EMBL/GenBank/DDBJ whole genome shotgun (WGS) entry which is preliminary data.</text>
</comment>
<proteinExistence type="predicted"/>
<dbReference type="Proteomes" id="UP000235145">
    <property type="component" value="Unassembled WGS sequence"/>
</dbReference>
<dbReference type="EMBL" id="NBSK02000009">
    <property type="protein sequence ID" value="KAJ0184905.1"/>
    <property type="molecule type" value="Genomic_DNA"/>
</dbReference>
<keyword evidence="2" id="KW-1185">Reference proteome</keyword>
<evidence type="ECO:0000313" key="1">
    <source>
        <dbReference type="EMBL" id="KAJ0184905.1"/>
    </source>
</evidence>